<dbReference type="PANTHER" id="PTHR43017">
    <property type="entry name" value="GALACTOSIDE O-ACETYLTRANSFERASE"/>
    <property type="match status" value="1"/>
</dbReference>
<keyword evidence="2 5" id="KW-0808">Transferase</keyword>
<dbReference type="InterPro" id="IPR001451">
    <property type="entry name" value="Hexapep"/>
</dbReference>
<evidence type="ECO:0000256" key="1">
    <source>
        <dbReference type="ARBA" id="ARBA00007274"/>
    </source>
</evidence>
<evidence type="ECO:0000256" key="4">
    <source>
        <dbReference type="ARBA" id="ARBA00023315"/>
    </source>
</evidence>
<evidence type="ECO:0000256" key="2">
    <source>
        <dbReference type="ARBA" id="ARBA00022679"/>
    </source>
</evidence>
<dbReference type="SUPFAM" id="SSF51161">
    <property type="entry name" value="Trimeric LpxA-like enzymes"/>
    <property type="match status" value="1"/>
</dbReference>
<name>A0ABY4DVY0_9NEIS</name>
<keyword evidence="3" id="KW-0677">Repeat</keyword>
<dbReference type="CDD" id="cd03357">
    <property type="entry name" value="LbH_MAT_GAT"/>
    <property type="match status" value="1"/>
</dbReference>
<dbReference type="PANTHER" id="PTHR43017:SF1">
    <property type="entry name" value="ACETYLTRANSFERASE YJL218W-RELATED"/>
    <property type="match status" value="1"/>
</dbReference>
<evidence type="ECO:0000256" key="5">
    <source>
        <dbReference type="RuleBase" id="RU367021"/>
    </source>
</evidence>
<dbReference type="Pfam" id="PF12464">
    <property type="entry name" value="Mac"/>
    <property type="match status" value="1"/>
</dbReference>
<dbReference type="PROSITE" id="PS00101">
    <property type="entry name" value="HEXAPEP_TRANSFERASES"/>
    <property type="match status" value="1"/>
</dbReference>
<feature type="domain" description="Maltose/galactoside acetyltransferase" evidence="6">
    <location>
        <begin position="15"/>
        <end position="70"/>
    </location>
</feature>
<accession>A0ABY4DVY0</accession>
<dbReference type="InterPro" id="IPR024688">
    <property type="entry name" value="Mac_dom"/>
</dbReference>
<proteinExistence type="inferred from homology"/>
<dbReference type="Pfam" id="PF00132">
    <property type="entry name" value="Hexapep"/>
    <property type="match status" value="1"/>
</dbReference>
<reference evidence="7 8" key="1">
    <citation type="journal article" date="2022" name="Res Sq">
        <title>Evolution of multicellular longitudinally dividing oral cavity symbionts (Neisseriaceae).</title>
        <authorList>
            <person name="Nyongesa S."/>
            <person name="Weber P."/>
            <person name="Bernet E."/>
            <person name="Pullido F."/>
            <person name="Nieckarz M."/>
            <person name="Delaby M."/>
            <person name="Nieves C."/>
            <person name="Viehboeck T."/>
            <person name="Krause N."/>
            <person name="Rivera-Millot A."/>
            <person name="Nakamura A."/>
            <person name="Vischer N."/>
            <person name="VanNieuwenhze M."/>
            <person name="Brun Y."/>
            <person name="Cava F."/>
            <person name="Bulgheresi S."/>
            <person name="Veyrier F."/>
        </authorList>
    </citation>
    <scope>NUCLEOTIDE SEQUENCE [LARGE SCALE GENOMIC DNA]</scope>
    <source>
        <strain evidence="7 8">CCUG 63373m</strain>
    </source>
</reference>
<keyword evidence="8" id="KW-1185">Reference proteome</keyword>
<comment type="similarity">
    <text evidence="1 5">Belongs to the transferase hexapeptide repeat family.</text>
</comment>
<evidence type="ECO:0000313" key="8">
    <source>
        <dbReference type="Proteomes" id="UP000829817"/>
    </source>
</evidence>
<keyword evidence="4 5" id="KW-0012">Acyltransferase</keyword>
<dbReference type="EMBL" id="CP091508">
    <property type="protein sequence ID" value="UOO82874.1"/>
    <property type="molecule type" value="Genomic_DNA"/>
</dbReference>
<dbReference type="Gene3D" id="2.160.10.10">
    <property type="entry name" value="Hexapeptide repeat proteins"/>
    <property type="match status" value="1"/>
</dbReference>
<dbReference type="SMART" id="SM01266">
    <property type="entry name" value="Mac"/>
    <property type="match status" value="1"/>
</dbReference>
<dbReference type="RefSeq" id="WP_244787004.1">
    <property type="nucleotide sequence ID" value="NZ_CP091508.1"/>
</dbReference>
<dbReference type="InterPro" id="IPR018357">
    <property type="entry name" value="Hexapep_transf_CS"/>
</dbReference>
<evidence type="ECO:0000259" key="6">
    <source>
        <dbReference type="SMART" id="SM01266"/>
    </source>
</evidence>
<protein>
    <recommendedName>
        <fullName evidence="5">Acetyltransferase</fullName>
        <ecNumber evidence="5">2.3.1.-</ecNumber>
    </recommendedName>
</protein>
<evidence type="ECO:0000256" key="3">
    <source>
        <dbReference type="ARBA" id="ARBA00022737"/>
    </source>
</evidence>
<organism evidence="7 8">
    <name type="scientific">Uruburuella testudinis</name>
    <dbReference type="NCBI Taxonomy" id="1282863"/>
    <lineage>
        <taxon>Bacteria</taxon>
        <taxon>Pseudomonadati</taxon>
        <taxon>Pseudomonadota</taxon>
        <taxon>Betaproteobacteria</taxon>
        <taxon>Neisseriales</taxon>
        <taxon>Neisseriaceae</taxon>
        <taxon>Uruburuella</taxon>
    </lineage>
</organism>
<dbReference type="EC" id="2.3.1.-" evidence="5"/>
<dbReference type="InterPro" id="IPR039369">
    <property type="entry name" value="LacA-like"/>
</dbReference>
<sequence>MRIFSDGLLAMMSECEKMLAGLPHNPMDTQLDEARNRAKELLHDYNILTRPGDIAALRRLMGELLGKGGEGAFIVQPFYCDYGTYIEVGKNFFANFNCTILDAGGVFIGDNVLLAPNVGLYTVGHPLDAGLRKQAWEDAAPITIGDNVWIGAGVTIVGGVNIGADSVIAAGSVVTKDIPAGSLAMGVPCKAVRKITDADRAAYQARIDGAFVDLEK</sequence>
<gene>
    <name evidence="7" type="ORF">LVJ83_05280</name>
</gene>
<dbReference type="Proteomes" id="UP000829817">
    <property type="component" value="Chromosome"/>
</dbReference>
<evidence type="ECO:0000313" key="7">
    <source>
        <dbReference type="EMBL" id="UOO82874.1"/>
    </source>
</evidence>
<dbReference type="InterPro" id="IPR011004">
    <property type="entry name" value="Trimer_LpxA-like_sf"/>
</dbReference>